<dbReference type="InterPro" id="IPR032710">
    <property type="entry name" value="NTF2-like_dom_sf"/>
</dbReference>
<sequence>MKPPLPAKIRKSYHWPYLTKKKQARVRVRTRVRLPLRRPLTPPTSGPIFQKLRSESGRDIRFRPESVLVREGGRKRETDALPQSLLPPPAPSAGKRTPDPETEKEERLAFDTVYQRNAPDFLHRFYGRNSSYVHGGLDASGKPQEAVYGQADIHKKVMSLQFSECRTKIRHVDAHATLNDGVVVQVMGELTNNGQPMRKFMQTFVLAPEGSVPNKFYVHNDIFRYEDEVFGDSEAELDEESEDEVEEEHEERQPSPEPAQENASSTYYDNHPVTNGIEETLEESTHEPEPELESESKAEELKPEAEEKNIEELEEKSPSPPPAETVSLPQEPPKAFSWASVTSKNLPPSGTVSSSGIPPHVKAPVSQQRVETKPETQSQPPRVREQRPRERPGFPSRGPRPGRGDMDQNESDNRRIIRYPDSHQLFVGNLPHDIDENELKEFFMSFGNVVELRINTKGVGGKLPNFGFVVFDDSEPVQKILLAKPVMFRGEVRLNVEEKKTRAARERETRGGGDDRRDIRRNDRGPGGPRGIVGGGMMRDRDGRGPPLRGGMAHKLGSGRGTGQMEGRFTGQRR</sequence>
<dbReference type="FunFam" id="3.10.450.50:FF:000015">
    <property type="entry name" value="Ras GTPase-activating protein-binding protein 2"/>
    <property type="match status" value="1"/>
</dbReference>
<feature type="domain" description="NTF2" evidence="6">
    <location>
        <begin position="110"/>
        <end position="225"/>
    </location>
</feature>
<feature type="compositionally biased region" description="Basic and acidic residues" evidence="4">
    <location>
        <begin position="283"/>
        <end position="317"/>
    </location>
</feature>
<evidence type="ECO:0000259" key="5">
    <source>
        <dbReference type="PROSITE" id="PS50102"/>
    </source>
</evidence>
<dbReference type="InterPro" id="IPR035979">
    <property type="entry name" value="RBD_domain_sf"/>
</dbReference>
<feature type="compositionally biased region" description="Basic and acidic residues" evidence="4">
    <location>
        <begin position="96"/>
        <end position="107"/>
    </location>
</feature>
<dbReference type="PANTHER" id="PTHR10693:SF10">
    <property type="entry name" value="RAS GTPASE-ACTIVATING PROTEIN-BINDING PROTEIN 2"/>
    <property type="match status" value="1"/>
</dbReference>
<dbReference type="Gene3D" id="3.30.70.330">
    <property type="match status" value="1"/>
</dbReference>
<dbReference type="Pfam" id="PF00076">
    <property type="entry name" value="RRM_1"/>
    <property type="match status" value="1"/>
</dbReference>
<dbReference type="GO" id="GO:1990904">
    <property type="term" value="C:ribonucleoprotein complex"/>
    <property type="evidence" value="ECO:0007669"/>
    <property type="project" value="TreeGrafter"/>
</dbReference>
<evidence type="ECO:0000313" key="7">
    <source>
        <dbReference type="EMBL" id="CAI5789720.1"/>
    </source>
</evidence>
<dbReference type="InterPro" id="IPR012677">
    <property type="entry name" value="Nucleotide-bd_a/b_plait_sf"/>
</dbReference>
<dbReference type="EMBL" id="OX395138">
    <property type="protein sequence ID" value="CAI5789720.1"/>
    <property type="molecule type" value="Genomic_DNA"/>
</dbReference>
<dbReference type="CDD" id="cd12464">
    <property type="entry name" value="RRM_G3BP2"/>
    <property type="match status" value="1"/>
</dbReference>
<dbReference type="AlphaFoldDB" id="A0AA35L4J6"/>
<reference evidence="7" key="1">
    <citation type="submission" date="2022-12" db="EMBL/GenBank/DDBJ databases">
        <authorList>
            <person name="Alioto T."/>
            <person name="Alioto T."/>
            <person name="Gomez Garrido J."/>
        </authorList>
    </citation>
    <scope>NUCLEOTIDE SEQUENCE</scope>
</reference>
<dbReference type="Proteomes" id="UP001178461">
    <property type="component" value="Chromosome 13"/>
</dbReference>
<protein>
    <submittedName>
        <fullName evidence="7">GTPase-activating protein-binding 2 isoform X1</fullName>
    </submittedName>
</protein>
<feature type="compositionally biased region" description="Basic and acidic residues" evidence="4">
    <location>
        <begin position="382"/>
        <end position="392"/>
    </location>
</feature>
<dbReference type="InterPro" id="IPR034376">
    <property type="entry name" value="G3BP2_RRM"/>
</dbReference>
<evidence type="ECO:0000256" key="4">
    <source>
        <dbReference type="SAM" id="MobiDB-lite"/>
    </source>
</evidence>
<dbReference type="SUPFAM" id="SSF54928">
    <property type="entry name" value="RNA-binding domain, RBD"/>
    <property type="match status" value="1"/>
</dbReference>
<feature type="compositionally biased region" description="Polar residues" evidence="4">
    <location>
        <begin position="339"/>
        <end position="356"/>
    </location>
</feature>
<feature type="domain" description="RRM" evidence="5">
    <location>
        <begin position="423"/>
        <end position="501"/>
    </location>
</feature>
<dbReference type="GO" id="GO:0005829">
    <property type="term" value="C:cytosol"/>
    <property type="evidence" value="ECO:0007669"/>
    <property type="project" value="TreeGrafter"/>
</dbReference>
<accession>A0AA35L4J6</accession>
<evidence type="ECO:0000259" key="6">
    <source>
        <dbReference type="PROSITE" id="PS50177"/>
    </source>
</evidence>
<dbReference type="GO" id="GO:0010494">
    <property type="term" value="C:cytoplasmic stress granule"/>
    <property type="evidence" value="ECO:0007669"/>
    <property type="project" value="UniProtKB-SubCell"/>
</dbReference>
<dbReference type="PROSITE" id="PS50102">
    <property type="entry name" value="RRM"/>
    <property type="match status" value="1"/>
</dbReference>
<keyword evidence="8" id="KW-1185">Reference proteome</keyword>
<dbReference type="InterPro" id="IPR018222">
    <property type="entry name" value="Nuclear_transport_factor_2_euk"/>
</dbReference>
<comment type="subcellular location">
    <subcellularLocation>
        <location evidence="1">Cytoplasm</location>
        <location evidence="1">Stress granule</location>
    </subcellularLocation>
</comment>
<feature type="region of interest" description="Disordered" evidence="4">
    <location>
        <begin position="500"/>
        <end position="574"/>
    </location>
</feature>
<feature type="compositionally biased region" description="Basic and acidic residues" evidence="4">
    <location>
        <begin position="402"/>
        <end position="411"/>
    </location>
</feature>
<proteinExistence type="predicted"/>
<dbReference type="GO" id="GO:0003729">
    <property type="term" value="F:mRNA binding"/>
    <property type="evidence" value="ECO:0007669"/>
    <property type="project" value="TreeGrafter"/>
</dbReference>
<feature type="compositionally biased region" description="Acidic residues" evidence="4">
    <location>
        <begin position="233"/>
        <end position="249"/>
    </location>
</feature>
<evidence type="ECO:0000256" key="1">
    <source>
        <dbReference type="ARBA" id="ARBA00004210"/>
    </source>
</evidence>
<dbReference type="Gene3D" id="3.10.450.50">
    <property type="match status" value="1"/>
</dbReference>
<organism evidence="7 8">
    <name type="scientific">Podarcis lilfordi</name>
    <name type="common">Lilford's wall lizard</name>
    <dbReference type="NCBI Taxonomy" id="74358"/>
    <lineage>
        <taxon>Eukaryota</taxon>
        <taxon>Metazoa</taxon>
        <taxon>Chordata</taxon>
        <taxon>Craniata</taxon>
        <taxon>Vertebrata</taxon>
        <taxon>Euteleostomi</taxon>
        <taxon>Lepidosauria</taxon>
        <taxon>Squamata</taxon>
        <taxon>Bifurcata</taxon>
        <taxon>Unidentata</taxon>
        <taxon>Episquamata</taxon>
        <taxon>Laterata</taxon>
        <taxon>Lacertibaenia</taxon>
        <taxon>Lacertidae</taxon>
        <taxon>Podarcis</taxon>
    </lineage>
</organism>
<dbReference type="SMART" id="SM00360">
    <property type="entry name" value="RRM"/>
    <property type="match status" value="1"/>
</dbReference>
<feature type="compositionally biased region" description="Basic and acidic residues" evidence="4">
    <location>
        <begin position="500"/>
        <end position="524"/>
    </location>
</feature>
<dbReference type="SUPFAM" id="SSF54427">
    <property type="entry name" value="NTF2-like"/>
    <property type="match status" value="1"/>
</dbReference>
<dbReference type="PROSITE" id="PS50177">
    <property type="entry name" value="NTF2_DOMAIN"/>
    <property type="match status" value="1"/>
</dbReference>
<keyword evidence="2 3" id="KW-0694">RNA-binding</keyword>
<feature type="compositionally biased region" description="Gly residues" evidence="4">
    <location>
        <begin position="525"/>
        <end position="537"/>
    </location>
</feature>
<dbReference type="FunFam" id="3.30.70.330:FF:000327">
    <property type="entry name" value="ras GTPase-activating protein-binding protein 2 isoform X1"/>
    <property type="match status" value="1"/>
</dbReference>
<gene>
    <name evidence="7" type="ORF">PODLI_1B043116</name>
</gene>
<name>A0AA35L4J6_9SAUR</name>
<feature type="region of interest" description="Disordered" evidence="4">
    <location>
        <begin position="233"/>
        <end position="411"/>
    </location>
</feature>
<dbReference type="InterPro" id="IPR000504">
    <property type="entry name" value="RRM_dom"/>
</dbReference>
<dbReference type="PANTHER" id="PTHR10693">
    <property type="entry name" value="RAS GTPASE-ACTIVATING PROTEIN-BINDING PROTEIN"/>
    <property type="match status" value="1"/>
</dbReference>
<evidence type="ECO:0000256" key="2">
    <source>
        <dbReference type="ARBA" id="ARBA00022884"/>
    </source>
</evidence>
<evidence type="ECO:0000313" key="8">
    <source>
        <dbReference type="Proteomes" id="UP001178461"/>
    </source>
</evidence>
<feature type="region of interest" description="Disordered" evidence="4">
    <location>
        <begin position="67"/>
        <end position="107"/>
    </location>
</feature>
<dbReference type="InterPro" id="IPR039539">
    <property type="entry name" value="Ras_GTPase_bind_prot"/>
</dbReference>
<dbReference type="InterPro" id="IPR002075">
    <property type="entry name" value="NTF2_dom"/>
</dbReference>
<dbReference type="Pfam" id="PF02136">
    <property type="entry name" value="NTF2"/>
    <property type="match status" value="1"/>
</dbReference>
<evidence type="ECO:0000256" key="3">
    <source>
        <dbReference type="PROSITE-ProRule" id="PRU00176"/>
    </source>
</evidence>
<dbReference type="CDD" id="cd00780">
    <property type="entry name" value="NTF2"/>
    <property type="match status" value="1"/>
</dbReference>